<feature type="domain" description="HTH luxR-type" evidence="4">
    <location>
        <begin position="151"/>
        <end position="216"/>
    </location>
</feature>
<dbReference type="Pfam" id="PF00196">
    <property type="entry name" value="GerE"/>
    <property type="match status" value="1"/>
</dbReference>
<dbReference type="Proteomes" id="UP000182241">
    <property type="component" value="Unassembled WGS sequence"/>
</dbReference>
<dbReference type="CDD" id="cd06170">
    <property type="entry name" value="LuxR_C_like"/>
    <property type="match status" value="1"/>
</dbReference>
<keyword evidence="6" id="KW-1185">Reference proteome</keyword>
<name>A0A1H4TC83_TSUTY</name>
<dbReference type="STRING" id="57704.SAMN04489793_2551"/>
<dbReference type="OrthoDB" id="3539648at2"/>
<keyword evidence="1" id="KW-0805">Transcription regulation</keyword>
<evidence type="ECO:0000259" key="4">
    <source>
        <dbReference type="PROSITE" id="PS50043"/>
    </source>
</evidence>
<sequence length="219" mass="23327">MTLSPAALQDRVEWLIELTRAALPSAAGALGYRPSARAAMLPLITWGYRAPVERFLFTEFVETDPGFAAVVAAPERTLFWADLPGFRNGATARSLLTPAGFREGTSMALTRGAELIGAMHLSFDSPDVPSHARGFLACLRPQLVELARSATEPSSAALTRRELDVLRLLADGATNRRIAGTLGIAPSTVGTHVEHIFAKLGVSNRAAAVATAARDRLLP</sequence>
<dbReference type="PROSITE" id="PS50043">
    <property type="entry name" value="HTH_LUXR_2"/>
    <property type="match status" value="1"/>
</dbReference>
<dbReference type="SMART" id="SM00421">
    <property type="entry name" value="HTH_LUXR"/>
    <property type="match status" value="1"/>
</dbReference>
<evidence type="ECO:0000313" key="6">
    <source>
        <dbReference type="Proteomes" id="UP000182241"/>
    </source>
</evidence>
<keyword evidence="2" id="KW-0238">DNA-binding</keyword>
<dbReference type="Gene3D" id="1.10.10.10">
    <property type="entry name" value="Winged helix-like DNA-binding domain superfamily/Winged helix DNA-binding domain"/>
    <property type="match status" value="1"/>
</dbReference>
<organism evidence="5 6">
    <name type="scientific">Tsukamurella tyrosinosolvens</name>
    <dbReference type="NCBI Taxonomy" id="57704"/>
    <lineage>
        <taxon>Bacteria</taxon>
        <taxon>Bacillati</taxon>
        <taxon>Actinomycetota</taxon>
        <taxon>Actinomycetes</taxon>
        <taxon>Mycobacteriales</taxon>
        <taxon>Tsukamurellaceae</taxon>
        <taxon>Tsukamurella</taxon>
    </lineage>
</organism>
<dbReference type="PANTHER" id="PTHR44688">
    <property type="entry name" value="DNA-BINDING TRANSCRIPTIONAL ACTIVATOR DEVR_DOSR"/>
    <property type="match status" value="1"/>
</dbReference>
<evidence type="ECO:0000256" key="2">
    <source>
        <dbReference type="ARBA" id="ARBA00023125"/>
    </source>
</evidence>
<keyword evidence="3" id="KW-0804">Transcription</keyword>
<evidence type="ECO:0000256" key="3">
    <source>
        <dbReference type="ARBA" id="ARBA00023163"/>
    </source>
</evidence>
<reference evidence="6" key="1">
    <citation type="submission" date="2016-10" db="EMBL/GenBank/DDBJ databases">
        <authorList>
            <person name="Varghese N."/>
            <person name="Submissions S."/>
        </authorList>
    </citation>
    <scope>NUCLEOTIDE SEQUENCE [LARGE SCALE GENOMIC DNA]</scope>
    <source>
        <strain evidence="6">DSM 44234</strain>
    </source>
</reference>
<dbReference type="GO" id="GO:0003677">
    <property type="term" value="F:DNA binding"/>
    <property type="evidence" value="ECO:0007669"/>
    <property type="project" value="UniProtKB-KW"/>
</dbReference>
<dbReference type="PANTHER" id="PTHR44688:SF16">
    <property type="entry name" value="DNA-BINDING TRANSCRIPTIONAL ACTIVATOR DEVR_DOSR"/>
    <property type="match status" value="1"/>
</dbReference>
<gene>
    <name evidence="5" type="ORF">SAMN04489793_2551</name>
</gene>
<dbReference type="InterPro" id="IPR036388">
    <property type="entry name" value="WH-like_DNA-bd_sf"/>
</dbReference>
<evidence type="ECO:0000256" key="1">
    <source>
        <dbReference type="ARBA" id="ARBA00023015"/>
    </source>
</evidence>
<dbReference type="GO" id="GO:0006355">
    <property type="term" value="P:regulation of DNA-templated transcription"/>
    <property type="evidence" value="ECO:0007669"/>
    <property type="project" value="InterPro"/>
</dbReference>
<dbReference type="InterPro" id="IPR000792">
    <property type="entry name" value="Tscrpt_reg_LuxR_C"/>
</dbReference>
<dbReference type="AlphaFoldDB" id="A0A1H4TC83"/>
<proteinExistence type="predicted"/>
<dbReference type="SUPFAM" id="SSF46894">
    <property type="entry name" value="C-terminal effector domain of the bipartite response regulators"/>
    <property type="match status" value="1"/>
</dbReference>
<dbReference type="RefSeq" id="WP_068741960.1">
    <property type="nucleotide sequence ID" value="NZ_CBDRGN010000001.1"/>
</dbReference>
<protein>
    <submittedName>
        <fullName evidence="5">Regulatory protein, luxR family</fullName>
    </submittedName>
</protein>
<dbReference type="PRINTS" id="PR00038">
    <property type="entry name" value="HTHLUXR"/>
</dbReference>
<dbReference type="PROSITE" id="PS00622">
    <property type="entry name" value="HTH_LUXR_1"/>
    <property type="match status" value="1"/>
</dbReference>
<accession>A0A1H4TC83</accession>
<dbReference type="InterPro" id="IPR016032">
    <property type="entry name" value="Sig_transdc_resp-reg_C-effctor"/>
</dbReference>
<dbReference type="EMBL" id="FNSA01000003">
    <property type="protein sequence ID" value="SEC54066.1"/>
    <property type="molecule type" value="Genomic_DNA"/>
</dbReference>
<evidence type="ECO:0000313" key="5">
    <source>
        <dbReference type="EMBL" id="SEC54066.1"/>
    </source>
</evidence>